<evidence type="ECO:0000256" key="6">
    <source>
        <dbReference type="ARBA" id="ARBA00022840"/>
    </source>
</evidence>
<dbReference type="Pfam" id="PF00664">
    <property type="entry name" value="ABC_membrane"/>
    <property type="match status" value="1"/>
</dbReference>
<proteinExistence type="predicted"/>
<dbReference type="InterPro" id="IPR050173">
    <property type="entry name" value="ABC_transporter_C-like"/>
</dbReference>
<dbReference type="GO" id="GO:0016887">
    <property type="term" value="F:ATP hydrolysis activity"/>
    <property type="evidence" value="ECO:0007669"/>
    <property type="project" value="InterPro"/>
</dbReference>
<dbReference type="CDD" id="cd03250">
    <property type="entry name" value="ABCC_MRP_domain1"/>
    <property type="match status" value="1"/>
</dbReference>
<evidence type="ECO:0000256" key="9">
    <source>
        <dbReference type="ARBA" id="ARBA00023180"/>
    </source>
</evidence>
<dbReference type="InterPro" id="IPR011527">
    <property type="entry name" value="ABC1_TM_dom"/>
</dbReference>
<feature type="transmembrane region" description="Helical" evidence="10">
    <location>
        <begin position="470"/>
        <end position="493"/>
    </location>
</feature>
<dbReference type="InterPro" id="IPR003439">
    <property type="entry name" value="ABC_transporter-like_ATP-bd"/>
</dbReference>
<dbReference type="FunFam" id="3.40.50.300:FF:000825">
    <property type="entry name" value="ABC bile acid transporter"/>
    <property type="match status" value="1"/>
</dbReference>
<dbReference type="GO" id="GO:0140359">
    <property type="term" value="F:ABC-type transporter activity"/>
    <property type="evidence" value="ECO:0007669"/>
    <property type="project" value="InterPro"/>
</dbReference>
<name>A0A8H6W5U0_9AGAR</name>
<keyword evidence="14" id="KW-1185">Reference proteome</keyword>
<dbReference type="Pfam" id="PF00005">
    <property type="entry name" value="ABC_tran"/>
    <property type="match status" value="2"/>
</dbReference>
<dbReference type="Proteomes" id="UP000636479">
    <property type="component" value="Unassembled WGS sequence"/>
</dbReference>
<feature type="transmembrane region" description="Helical" evidence="10">
    <location>
        <begin position="605"/>
        <end position="631"/>
    </location>
</feature>
<feature type="domain" description="ABC transporter" evidence="11">
    <location>
        <begin position="117"/>
        <end position="368"/>
    </location>
</feature>
<dbReference type="InterPro" id="IPR027417">
    <property type="entry name" value="P-loop_NTPase"/>
</dbReference>
<dbReference type="PROSITE" id="PS00211">
    <property type="entry name" value="ABC_TRANSPORTER_1"/>
    <property type="match status" value="1"/>
</dbReference>
<dbReference type="SUPFAM" id="SSF52540">
    <property type="entry name" value="P-loop containing nucleoside triphosphate hydrolases"/>
    <property type="match status" value="2"/>
</dbReference>
<dbReference type="PANTHER" id="PTHR24223:SF353">
    <property type="entry name" value="ABC TRANSPORTER ATP-BINDING PROTEIN_PERMEASE VMR1-RELATED"/>
    <property type="match status" value="1"/>
</dbReference>
<dbReference type="Gene3D" id="3.40.50.300">
    <property type="entry name" value="P-loop containing nucleotide triphosphate hydrolases"/>
    <property type="match status" value="2"/>
</dbReference>
<evidence type="ECO:0000256" key="2">
    <source>
        <dbReference type="ARBA" id="ARBA00022448"/>
    </source>
</evidence>
<accession>A0A8H6W5U0</accession>
<feature type="transmembrane region" description="Helical" evidence="10">
    <location>
        <begin position="682"/>
        <end position="703"/>
    </location>
</feature>
<evidence type="ECO:0000256" key="5">
    <source>
        <dbReference type="ARBA" id="ARBA00022741"/>
    </source>
</evidence>
<evidence type="ECO:0000313" key="14">
    <source>
        <dbReference type="Proteomes" id="UP000636479"/>
    </source>
</evidence>
<evidence type="ECO:0000256" key="3">
    <source>
        <dbReference type="ARBA" id="ARBA00022692"/>
    </source>
</evidence>
<dbReference type="AlphaFoldDB" id="A0A8H6W5U0"/>
<sequence length="937" mass="103045">MAWERNFEAKLWSIREKELEMQKITYLMKMLLTTVGNLIPLLFALASFGHYTVLRHQSLTPSIVFTSVIVFNGIQYAISGLPEAILAAVQCFVSLCRIDQYLDSQEVSLDRNISKHISLCDATITWPGVAHDDSAFKLSNVTVEFPMGELSLICGRVGSGKSLLLLGLLGEADVIDGHVICPHSSPDFIAKSLQKHIAADEWIVSGSCAYVPQTAWLRNQSIRENILFGLPHSVERYMKTLEACALIPDLDIFEYGDLTEIGERGITLSTGQKARISLARAVYSRASILLLDDVLSAVDVHTAHKIYHGCLKGELMHQRTVLLVSHHLQLCVDRSAHVVALEDGKVVFQGPPSAFHRSNTFHGLINSQQQHSEVTEVAKSAQAEVLQPLTTRGPIKLRVGDAPKLVIDEVSSVGRINWDVWKNFLGAYGRTFFWVSFTIGLIVAGLGPVIENSYLRVWADAGEAARPLRYVSIYAGILSLNLTLRVIHSYILYRGSIRSSRVLYQRLLENVLFSSVRYHDTVARGSLLNRFAKDMQIIDGFIADDFGRAMKLGLSTLITFITLAVVGGVLFAVSALILAVIFGVASQDYGHTSRDMRRLVSTTFSPLYSVYDTAITGAIVIRSFGASTAFLRDMMRFVDANSSACHWQWGLNRWFSVLSIAFGGSIVAAVGLAVLLSSTNDASLAGLALVFASTISVELMYFIRAFVGLEQSLVAVERVKATSDLPRDPPEIIDPRPPIGWPTAGMIQCENFSIRYAPDLPNVLHNITFRVEPGQKIGIVGRTGSGKSTLALSFFRFVEASTGRLVIDGLDIATLGLTDLRSGLTIIPQDPTLMSGTLRSNLDTFDEHQDTDIFEALRSVHLLSDNDSSVFANLDSPVSQGGNNFSAGQKQLLCMARALLKHSKVLLIDEVKWFYSYGSISERRWTIGHGEVGNLLS</sequence>
<evidence type="ECO:0000256" key="10">
    <source>
        <dbReference type="SAM" id="Phobius"/>
    </source>
</evidence>
<dbReference type="GO" id="GO:0005524">
    <property type="term" value="F:ATP binding"/>
    <property type="evidence" value="ECO:0007669"/>
    <property type="project" value="UniProtKB-KW"/>
</dbReference>
<comment type="caution">
    <text evidence="13">The sequence shown here is derived from an EMBL/GenBank/DDBJ whole genome shotgun (WGS) entry which is preliminary data.</text>
</comment>
<dbReference type="EMBL" id="JACAZF010000005">
    <property type="protein sequence ID" value="KAF7303886.1"/>
    <property type="molecule type" value="Genomic_DNA"/>
</dbReference>
<feature type="domain" description="ABC transmembrane type-1" evidence="12">
    <location>
        <begin position="435"/>
        <end position="711"/>
    </location>
</feature>
<dbReference type="PROSITE" id="PS50929">
    <property type="entry name" value="ABC_TM1F"/>
    <property type="match status" value="1"/>
</dbReference>
<dbReference type="InterPro" id="IPR003593">
    <property type="entry name" value="AAA+_ATPase"/>
</dbReference>
<dbReference type="PANTHER" id="PTHR24223">
    <property type="entry name" value="ATP-BINDING CASSETTE SUB-FAMILY C"/>
    <property type="match status" value="1"/>
</dbReference>
<evidence type="ECO:0000313" key="13">
    <source>
        <dbReference type="EMBL" id="KAF7303886.1"/>
    </source>
</evidence>
<feature type="transmembrane region" description="Helical" evidence="10">
    <location>
        <begin position="651"/>
        <end position="676"/>
    </location>
</feature>
<dbReference type="Gene3D" id="1.20.1560.10">
    <property type="entry name" value="ABC transporter type 1, transmembrane domain"/>
    <property type="match status" value="2"/>
</dbReference>
<gene>
    <name evidence="13" type="ORF">MIND_00618700</name>
</gene>
<keyword evidence="7 10" id="KW-1133">Transmembrane helix</keyword>
<dbReference type="SUPFAM" id="SSF90123">
    <property type="entry name" value="ABC transporter transmembrane region"/>
    <property type="match status" value="1"/>
</dbReference>
<evidence type="ECO:0000259" key="12">
    <source>
        <dbReference type="PROSITE" id="PS50929"/>
    </source>
</evidence>
<dbReference type="RefSeq" id="XP_037220858.1">
    <property type="nucleotide sequence ID" value="XM_037362937.1"/>
</dbReference>
<keyword evidence="6" id="KW-0067">ATP-binding</keyword>
<dbReference type="FunFam" id="3.40.50.300:FF:000163">
    <property type="entry name" value="Multidrug resistance-associated protein member 4"/>
    <property type="match status" value="1"/>
</dbReference>
<evidence type="ECO:0000256" key="1">
    <source>
        <dbReference type="ARBA" id="ARBA00004141"/>
    </source>
</evidence>
<dbReference type="PROSITE" id="PS50893">
    <property type="entry name" value="ABC_TRANSPORTER_2"/>
    <property type="match status" value="1"/>
</dbReference>
<dbReference type="CDD" id="cd18604">
    <property type="entry name" value="ABC_6TM_VMR1_D2_like"/>
    <property type="match status" value="1"/>
</dbReference>
<evidence type="ECO:0000259" key="11">
    <source>
        <dbReference type="PROSITE" id="PS50893"/>
    </source>
</evidence>
<feature type="transmembrane region" description="Helical" evidence="10">
    <location>
        <begin position="31"/>
        <end position="53"/>
    </location>
</feature>
<keyword evidence="9" id="KW-0325">Glycoprotein</keyword>
<keyword evidence="8 10" id="KW-0472">Membrane</keyword>
<dbReference type="FunFam" id="1.20.1560.10:FF:000013">
    <property type="entry name" value="ABC transporter C family member 2"/>
    <property type="match status" value="1"/>
</dbReference>
<keyword evidence="2" id="KW-0813">Transport</keyword>
<organism evidence="13 14">
    <name type="scientific">Mycena indigotica</name>
    <dbReference type="NCBI Taxonomy" id="2126181"/>
    <lineage>
        <taxon>Eukaryota</taxon>
        <taxon>Fungi</taxon>
        <taxon>Dikarya</taxon>
        <taxon>Basidiomycota</taxon>
        <taxon>Agaricomycotina</taxon>
        <taxon>Agaricomycetes</taxon>
        <taxon>Agaricomycetidae</taxon>
        <taxon>Agaricales</taxon>
        <taxon>Marasmiineae</taxon>
        <taxon>Mycenaceae</taxon>
        <taxon>Mycena</taxon>
    </lineage>
</organism>
<evidence type="ECO:0000256" key="8">
    <source>
        <dbReference type="ARBA" id="ARBA00023136"/>
    </source>
</evidence>
<keyword evidence="5" id="KW-0547">Nucleotide-binding</keyword>
<evidence type="ECO:0000256" key="7">
    <source>
        <dbReference type="ARBA" id="ARBA00022989"/>
    </source>
</evidence>
<keyword evidence="3 10" id="KW-0812">Transmembrane</keyword>
<feature type="transmembrane region" description="Helical" evidence="10">
    <location>
        <begin position="431"/>
        <end position="450"/>
    </location>
</feature>
<dbReference type="GeneID" id="59345453"/>
<dbReference type="SMART" id="SM00382">
    <property type="entry name" value="AAA"/>
    <property type="match status" value="2"/>
</dbReference>
<dbReference type="InterPro" id="IPR017871">
    <property type="entry name" value="ABC_transporter-like_CS"/>
</dbReference>
<dbReference type="OrthoDB" id="6500128at2759"/>
<reference evidence="13" key="1">
    <citation type="submission" date="2020-05" db="EMBL/GenBank/DDBJ databases">
        <title>Mycena genomes resolve the evolution of fungal bioluminescence.</title>
        <authorList>
            <person name="Tsai I.J."/>
        </authorList>
    </citation>
    <scope>NUCLEOTIDE SEQUENCE</scope>
    <source>
        <strain evidence="13">171206Taipei</strain>
    </source>
</reference>
<keyword evidence="4" id="KW-0677">Repeat</keyword>
<dbReference type="GO" id="GO:0000329">
    <property type="term" value="C:fungal-type vacuole membrane"/>
    <property type="evidence" value="ECO:0007669"/>
    <property type="project" value="TreeGrafter"/>
</dbReference>
<evidence type="ECO:0000256" key="4">
    <source>
        <dbReference type="ARBA" id="ARBA00022737"/>
    </source>
</evidence>
<feature type="transmembrane region" description="Helical" evidence="10">
    <location>
        <begin position="557"/>
        <end position="585"/>
    </location>
</feature>
<dbReference type="InterPro" id="IPR036640">
    <property type="entry name" value="ABC1_TM_sf"/>
</dbReference>
<protein>
    <submittedName>
        <fullName evidence="13">ATP-dependent bile acid permease</fullName>
    </submittedName>
</protein>
<comment type="subcellular location">
    <subcellularLocation>
        <location evidence="1">Membrane</location>
        <topology evidence="1">Multi-pass membrane protein</topology>
    </subcellularLocation>
</comment>